<dbReference type="SUPFAM" id="SSF56801">
    <property type="entry name" value="Acetyl-CoA synthetase-like"/>
    <property type="match status" value="1"/>
</dbReference>
<dbReference type="Gene3D" id="3.40.50.12780">
    <property type="entry name" value="N-terminal domain of ligase-like"/>
    <property type="match status" value="1"/>
</dbReference>
<dbReference type="Pfam" id="PF00550">
    <property type="entry name" value="PP-binding"/>
    <property type="match status" value="1"/>
</dbReference>
<dbReference type="HAMAP" id="MF_02247">
    <property type="entry name" value="Carbox_acid_reduct"/>
    <property type="match status" value="1"/>
</dbReference>
<dbReference type="InterPro" id="IPR036736">
    <property type="entry name" value="ACP-like_sf"/>
</dbReference>
<dbReference type="SUPFAM" id="SSF47336">
    <property type="entry name" value="ACP-like"/>
    <property type="match status" value="1"/>
</dbReference>
<dbReference type="InterPro" id="IPR020845">
    <property type="entry name" value="AMP-binding_CS"/>
</dbReference>
<evidence type="ECO:0000256" key="2">
    <source>
        <dbReference type="ARBA" id="ARBA00022553"/>
    </source>
</evidence>
<comment type="caution">
    <text evidence="7">The sequence shown here is derived from an EMBL/GenBank/DDBJ whole genome shotgun (WGS) entry which is preliminary data.</text>
</comment>
<keyword evidence="8" id="KW-1185">Reference proteome</keyword>
<dbReference type="Gene3D" id="3.40.50.720">
    <property type="entry name" value="NAD(P)-binding Rossmann-like Domain"/>
    <property type="match status" value="1"/>
</dbReference>
<dbReference type="GO" id="GO:0005524">
    <property type="term" value="F:ATP binding"/>
    <property type="evidence" value="ECO:0007669"/>
    <property type="project" value="UniProtKB-UniRule"/>
</dbReference>
<accession>A0A8J4A7U7</accession>
<dbReference type="SUPFAM" id="SSF51735">
    <property type="entry name" value="NAD(P)-binding Rossmann-fold domains"/>
    <property type="match status" value="1"/>
</dbReference>
<dbReference type="InterPro" id="IPR042099">
    <property type="entry name" value="ANL_N_sf"/>
</dbReference>
<feature type="binding site" evidence="5">
    <location>
        <position position="957"/>
    </location>
    <ligand>
        <name>NADP(+)</name>
        <dbReference type="ChEBI" id="CHEBI:58349"/>
    </ligand>
</feature>
<dbReference type="GO" id="GO:0050661">
    <property type="term" value="F:NADP binding"/>
    <property type="evidence" value="ECO:0007669"/>
    <property type="project" value="UniProtKB-UniRule"/>
</dbReference>
<feature type="binding site" evidence="5">
    <location>
        <position position="516"/>
    </location>
    <ligand>
        <name>AMP</name>
        <dbReference type="ChEBI" id="CHEBI:456215"/>
    </ligand>
</feature>
<evidence type="ECO:0000313" key="7">
    <source>
        <dbReference type="EMBL" id="GIJ74496.1"/>
    </source>
</evidence>
<dbReference type="EC" id="1.2.1.-" evidence="5"/>
<dbReference type="InterPro" id="IPR020806">
    <property type="entry name" value="PKS_PP-bd"/>
</dbReference>
<feature type="binding site" evidence="5">
    <location>
        <position position="301"/>
    </location>
    <ligand>
        <name>AMP</name>
        <dbReference type="ChEBI" id="CHEBI:456215"/>
    </ligand>
</feature>
<feature type="binding site" evidence="5">
    <location>
        <position position="422"/>
    </location>
    <ligand>
        <name>AMP</name>
        <dbReference type="ChEBI" id="CHEBI:456215"/>
    </ligand>
</feature>
<keyword evidence="2 5" id="KW-0597">Phosphoprotein</keyword>
<evidence type="ECO:0000259" key="6">
    <source>
        <dbReference type="PROSITE" id="PS50075"/>
    </source>
</evidence>
<keyword evidence="3 5" id="KW-0547">Nucleotide-binding</keyword>
<dbReference type="PANTHER" id="PTHR43272">
    <property type="entry name" value="LONG-CHAIN-FATTY-ACID--COA LIGASE"/>
    <property type="match status" value="1"/>
</dbReference>
<keyword evidence="7" id="KW-0436">Ligase</keyword>
<comment type="domain">
    <text evidence="5">The N-terminal domain likely catalyzes substrate activation by formation of an initial acyl-AMP intermediate, the central region contains the phosphopantetheine attachment site, and the C-terminal domain catalyzes the reduction by NADPH of the intermediate thioester formed from the attack of the phosphopantetheine thiol at the carbonyl carbon of acyl-AMP.</text>
</comment>
<dbReference type="SMART" id="SM01294">
    <property type="entry name" value="PKS_PP_betabranch"/>
    <property type="match status" value="1"/>
</dbReference>
<reference evidence="7" key="1">
    <citation type="submission" date="2021-01" db="EMBL/GenBank/DDBJ databases">
        <title>Whole genome shotgun sequence of Virgisporangium ochraceum NBRC 16418.</title>
        <authorList>
            <person name="Komaki H."/>
            <person name="Tamura T."/>
        </authorList>
    </citation>
    <scope>NUCLEOTIDE SEQUENCE</scope>
    <source>
        <strain evidence="7">NBRC 16418</strain>
    </source>
</reference>
<keyword evidence="5" id="KW-0521">NADP</keyword>
<dbReference type="Gene3D" id="1.10.1200.10">
    <property type="entry name" value="ACP-like"/>
    <property type="match status" value="1"/>
</dbReference>
<dbReference type="Pfam" id="PF00501">
    <property type="entry name" value="AMP-binding"/>
    <property type="match status" value="1"/>
</dbReference>
<dbReference type="InterPro" id="IPR009081">
    <property type="entry name" value="PP-bd_ACP"/>
</dbReference>
<dbReference type="InterPro" id="IPR013120">
    <property type="entry name" value="FAR_NAD-bd"/>
</dbReference>
<keyword evidence="1 5" id="KW-0596">Phosphopantetheine</keyword>
<dbReference type="EMBL" id="BOPH01000138">
    <property type="protein sequence ID" value="GIJ74496.1"/>
    <property type="molecule type" value="Genomic_DNA"/>
</dbReference>
<evidence type="ECO:0000256" key="3">
    <source>
        <dbReference type="ARBA" id="ARBA00022741"/>
    </source>
</evidence>
<comment type="similarity">
    <text evidence="5">Belongs to the ATP-dependent AMP-binding enzyme family. Carboxylic acid reductase subfamily.</text>
</comment>
<dbReference type="GO" id="GO:0016620">
    <property type="term" value="F:oxidoreductase activity, acting on the aldehyde or oxo group of donors, NAD or NADP as acceptor"/>
    <property type="evidence" value="ECO:0007669"/>
    <property type="project" value="UniProtKB-UniRule"/>
</dbReference>
<dbReference type="InterPro" id="IPR000873">
    <property type="entry name" value="AMP-dep_synth/lig_dom"/>
</dbReference>
<feature type="binding site" evidence="5">
    <location>
        <position position="980"/>
    </location>
    <ligand>
        <name>NADP(+)</name>
        <dbReference type="ChEBI" id="CHEBI:58349"/>
    </ligand>
</feature>
<keyword evidence="4 5" id="KW-0067">ATP-binding</keyword>
<comment type="cofactor">
    <cofactor evidence="5">
        <name>pantetheine 4'-phosphate</name>
        <dbReference type="ChEBI" id="CHEBI:47942"/>
    </cofactor>
    <text evidence="5">Binds 1 phosphopantetheine covalently.</text>
</comment>
<comment type="catalytic activity">
    <reaction evidence="5">
        <text>a carboxylate + ATP + NADPH + H(+) = an aldehyde + AMP + diphosphate + NADP(+)</text>
        <dbReference type="Rhea" id="RHEA:50916"/>
        <dbReference type="ChEBI" id="CHEBI:15378"/>
        <dbReference type="ChEBI" id="CHEBI:17478"/>
        <dbReference type="ChEBI" id="CHEBI:29067"/>
        <dbReference type="ChEBI" id="CHEBI:30616"/>
        <dbReference type="ChEBI" id="CHEBI:33019"/>
        <dbReference type="ChEBI" id="CHEBI:57783"/>
        <dbReference type="ChEBI" id="CHEBI:58349"/>
        <dbReference type="ChEBI" id="CHEBI:456215"/>
    </reaction>
</comment>
<organism evidence="7 8">
    <name type="scientific">Virgisporangium ochraceum</name>
    <dbReference type="NCBI Taxonomy" id="65505"/>
    <lineage>
        <taxon>Bacteria</taxon>
        <taxon>Bacillati</taxon>
        <taxon>Actinomycetota</taxon>
        <taxon>Actinomycetes</taxon>
        <taxon>Micromonosporales</taxon>
        <taxon>Micromonosporaceae</taxon>
        <taxon>Virgisporangium</taxon>
    </lineage>
</organism>
<feature type="binding site" evidence="5">
    <location>
        <position position="396"/>
    </location>
    <ligand>
        <name>AMP</name>
        <dbReference type="ChEBI" id="CHEBI:456215"/>
    </ligand>
</feature>
<dbReference type="AlphaFoldDB" id="A0A8J4A7U7"/>
<dbReference type="InterPro" id="IPR046407">
    <property type="entry name" value="CAR"/>
</dbReference>
<dbReference type="GO" id="GO:0031177">
    <property type="term" value="F:phosphopantetheine binding"/>
    <property type="evidence" value="ECO:0007669"/>
    <property type="project" value="UniProtKB-UniRule"/>
</dbReference>
<dbReference type="RefSeq" id="WP_203934298.1">
    <property type="nucleotide sequence ID" value="NZ_BOPH01000138.1"/>
</dbReference>
<feature type="binding site" evidence="5">
    <location>
        <position position="953"/>
    </location>
    <ligand>
        <name>NADP(+)</name>
        <dbReference type="ChEBI" id="CHEBI:58349"/>
    </ligand>
</feature>
<dbReference type="GO" id="GO:0004467">
    <property type="term" value="F:long-chain fatty acid-CoA ligase activity"/>
    <property type="evidence" value="ECO:0007669"/>
    <property type="project" value="TreeGrafter"/>
</dbReference>
<dbReference type="NCBIfam" id="TIGR01746">
    <property type="entry name" value="Thioester-redct"/>
    <property type="match status" value="1"/>
</dbReference>
<proteinExistence type="inferred from homology"/>
<feature type="binding site" evidence="5">
    <location>
        <position position="816"/>
    </location>
    <ligand>
        <name>NADP(+)</name>
        <dbReference type="ChEBI" id="CHEBI:58349"/>
    </ligand>
</feature>
<dbReference type="InterPro" id="IPR036291">
    <property type="entry name" value="NAD(P)-bd_dom_sf"/>
</dbReference>
<dbReference type="Proteomes" id="UP000635606">
    <property type="component" value="Unassembled WGS sequence"/>
</dbReference>
<name>A0A8J4A7U7_9ACTN</name>
<dbReference type="GO" id="GO:0016020">
    <property type="term" value="C:membrane"/>
    <property type="evidence" value="ECO:0007669"/>
    <property type="project" value="TreeGrafter"/>
</dbReference>
<evidence type="ECO:0000256" key="1">
    <source>
        <dbReference type="ARBA" id="ARBA00022450"/>
    </source>
</evidence>
<feature type="binding site" evidence="5">
    <location>
        <position position="495"/>
    </location>
    <ligand>
        <name>AMP</name>
        <dbReference type="ChEBI" id="CHEBI:456215"/>
    </ligand>
</feature>
<dbReference type="InterPro" id="IPR010080">
    <property type="entry name" value="Thioester_reductase-like_dom"/>
</dbReference>
<gene>
    <name evidence="5" type="primary">car</name>
    <name evidence="7" type="ORF">Voc01_094130</name>
</gene>
<comment type="function">
    <text evidence="5">Catalyzes the ATP- and NADPH-dependent reduction of carboxylic acids to the corresponding aldehydes.</text>
</comment>
<feature type="modified residue" description="O-(pantetheine 4'-phosphoryl)serine" evidence="5">
    <location>
        <position position="690"/>
    </location>
</feature>
<feature type="domain" description="Carrier" evidence="6">
    <location>
        <begin position="656"/>
        <end position="731"/>
    </location>
</feature>
<dbReference type="NCBIfam" id="NF041592">
    <property type="entry name" value="carboxyl_red"/>
    <property type="match status" value="1"/>
</dbReference>
<keyword evidence="5" id="KW-0560">Oxidoreductase</keyword>
<feature type="binding site" evidence="5">
    <location>
        <begin position="789"/>
        <end position="792"/>
    </location>
    <ligand>
        <name>NADP(+)</name>
        <dbReference type="ChEBI" id="CHEBI:58349"/>
    </ligand>
</feature>
<dbReference type="Pfam" id="PF07993">
    <property type="entry name" value="NAD_binding_4"/>
    <property type="match status" value="1"/>
</dbReference>
<dbReference type="SMART" id="SM00823">
    <property type="entry name" value="PKS_PP"/>
    <property type="match status" value="1"/>
</dbReference>
<feature type="binding site" evidence="5">
    <location>
        <position position="922"/>
    </location>
    <ligand>
        <name>NADP(+)</name>
        <dbReference type="ChEBI" id="CHEBI:58349"/>
    </ligand>
</feature>
<dbReference type="PROSITE" id="PS00455">
    <property type="entry name" value="AMP_BINDING"/>
    <property type="match status" value="1"/>
</dbReference>
<protein>
    <recommendedName>
        <fullName evidence="5">Carboxylic acid reductase</fullName>
        <shortName evidence="5">CAR</shortName>
        <ecNumber evidence="5">1.2.1.-</ecNumber>
    </recommendedName>
    <alternativeName>
        <fullName evidence="5">ATP/NADPH-dependent carboxylic acid reductase</fullName>
    </alternativeName>
</protein>
<evidence type="ECO:0000256" key="4">
    <source>
        <dbReference type="ARBA" id="ARBA00022840"/>
    </source>
</evidence>
<evidence type="ECO:0000256" key="5">
    <source>
        <dbReference type="HAMAP-Rule" id="MF_02247"/>
    </source>
</evidence>
<dbReference type="PROSITE" id="PS50075">
    <property type="entry name" value="CARRIER"/>
    <property type="match status" value="1"/>
</dbReference>
<dbReference type="PANTHER" id="PTHR43272:SF33">
    <property type="entry name" value="AMP-BINDING DOMAIN-CONTAINING PROTEIN-RELATED"/>
    <property type="match status" value="1"/>
</dbReference>
<evidence type="ECO:0000313" key="8">
    <source>
        <dbReference type="Proteomes" id="UP000635606"/>
    </source>
</evidence>
<feature type="binding site" evidence="5">
    <location>
        <position position="826"/>
    </location>
    <ligand>
        <name>NADP(+)</name>
        <dbReference type="ChEBI" id="CHEBI:58349"/>
    </ligand>
</feature>
<sequence>MATGARAPTASTEEDRARAICAIDPQLRRIRPLETVTAAIRRPDLSLAELLTTVMEAYADRPAAGERAREVVRDPVTGRRSVRLLPRFDTVTYGDLWSRVRALMADLHHDGAAPLAAGGFMAILGFGSIDFMTVDLACMGLGAVLVPLSSAASPAQLAPIVAETGPRVLATGLAQLDTAVTCAMDSGSVRRVLVFDYDDRVDDQRERLDAARARLAAAGAPIALAPLSELVEHGRTLPEVPLYSAGPGGNPLRLLVYTSGSTGTPKGSMRLESTVRGTFVGPSPTPAYLPLITLNYLPLSHGAGRMVLLGTLGAGGTCHFTARSDLSTFFEDLALVRPTDLLLVPRVCDMFFQRYHSELERRVAAGADRTAADLEVRRGIRDDVLGGRLLRIAVGSAPLSAEMTAFIESCADQALRNIYASTEAGLITVDGRVVRPPVVDYRLVDVPELGYHRTDVPHPRGELLLKSRSVTPGYYKRPDATAEVFDADGYYRTGDIMAEVGPDRLVFADRRNNVLKLSQGEFVAVARLEAVYATSPLVHQIYVYGNSERAYLLAVVVPTADALARFTDPAELTAAVLTSLRDLARAADLHPYEIPRDIVVETEPFSTVNGLLSDIRKQLRHRLKEKYGPRLEQVYARLAEREAAELSALRHGGHDRPVLETLRRAAQALLGGSSAEISAEAPFTDLGGDSLTALSYATLLSDIFGVEIPVGTVLGPAGNLSALASYVDSALASGVRRPTFATVHGAHASEVRAADLTLDRFVDAGVIAAAAAPPPPTGPPRTVLLTGATGYLGRFLCLELLRSLDRTGGTLVCLVRGASAGAAAGRLAAAFDSGDPELLETYGQLADRRLEVLPGDVSEPNLGLPAETWDRLAETVDLIVHAGALVNHVLPYERLFAPNVAGTAELIRLALTTRLTPFAYVSSVAVLTTATGTREDDDIRVTNPVRSLHAGGYATSKWAGEVLLREAHDRCGLPVTCFRSDMILAHRHYTGQLNVPDMFTRLLLSIATTGLAPRSFYRADDTGRHRSGHYDGLPVDFTAAAIAALATGTTSGYRTFNVVNPHDDGASLDAFVDWLIDAGLRVHRVEDFATWRTQLDTALRALPDRQRRRSLLPLKHAYATPAEPVAGSATSADRFRAAVRDAGIGPGRDIPHITPELITKYVTDLRHLGLL</sequence>
<feature type="binding site" evidence="5">
    <location>
        <position position="617"/>
    </location>
    <ligand>
        <name>AMP</name>
        <dbReference type="ChEBI" id="CHEBI:456215"/>
    </ligand>
</feature>
<comment type="caution">
    <text evidence="5">Lacks conserved residue(s) required for the propagation of feature annotation.</text>
</comment>